<name>A0ABV6VCP7_9ACTN</name>
<dbReference type="Proteomes" id="UP001592582">
    <property type="component" value="Unassembled WGS sequence"/>
</dbReference>
<sequence>MRRITLWITATLAATALLFAYQANLSGTTGKSDDSRDPATSSAPAKPGDTTPGDGQHVDKPGENK</sequence>
<organism evidence="1 2">
    <name type="scientific">Streptacidiphilus alkalitolerans</name>
    <dbReference type="NCBI Taxonomy" id="3342712"/>
    <lineage>
        <taxon>Bacteria</taxon>
        <taxon>Bacillati</taxon>
        <taxon>Actinomycetota</taxon>
        <taxon>Actinomycetes</taxon>
        <taxon>Kitasatosporales</taxon>
        <taxon>Streptomycetaceae</taxon>
        <taxon>Streptacidiphilus</taxon>
    </lineage>
</organism>
<accession>A0ABV6VCP7</accession>
<protein>
    <submittedName>
        <fullName evidence="1">Uncharacterized protein</fullName>
    </submittedName>
</protein>
<reference evidence="1 2" key="1">
    <citation type="submission" date="2024-09" db="EMBL/GenBank/DDBJ databases">
        <authorList>
            <person name="Lee S.D."/>
        </authorList>
    </citation>
    <scope>NUCLEOTIDE SEQUENCE [LARGE SCALE GENOMIC DNA]</scope>
    <source>
        <strain evidence="1 2">N1-1</strain>
    </source>
</reference>
<gene>
    <name evidence="1" type="ORF">ACEZDG_19615</name>
</gene>
<evidence type="ECO:0000313" key="1">
    <source>
        <dbReference type="EMBL" id="MFC1411477.1"/>
    </source>
</evidence>
<comment type="caution">
    <text evidence="1">The sequence shown here is derived from an EMBL/GenBank/DDBJ whole genome shotgun (WGS) entry which is preliminary data.</text>
</comment>
<proteinExistence type="predicted"/>
<keyword evidence="2" id="KW-1185">Reference proteome</keyword>
<dbReference type="EMBL" id="JBHEZX010000008">
    <property type="protein sequence ID" value="MFC1411477.1"/>
    <property type="molecule type" value="Genomic_DNA"/>
</dbReference>
<evidence type="ECO:0000313" key="2">
    <source>
        <dbReference type="Proteomes" id="UP001592582"/>
    </source>
</evidence>